<evidence type="ECO:0000256" key="2">
    <source>
        <dbReference type="SAM" id="SignalP"/>
    </source>
</evidence>
<evidence type="ECO:0000313" key="4">
    <source>
        <dbReference type="Proteomes" id="UP001595758"/>
    </source>
</evidence>
<feature type="transmembrane region" description="Helical" evidence="1">
    <location>
        <begin position="316"/>
        <end position="340"/>
    </location>
</feature>
<dbReference type="InterPro" id="IPR036249">
    <property type="entry name" value="Thioredoxin-like_sf"/>
</dbReference>
<name>A0ABV8CCF6_9GAMM</name>
<feature type="chain" id="PRO_5046988762" description="Thioredoxin domain-containing protein" evidence="2">
    <location>
        <begin position="22"/>
        <end position="402"/>
    </location>
</feature>
<feature type="transmembrane region" description="Helical" evidence="1">
    <location>
        <begin position="373"/>
        <end position="393"/>
    </location>
</feature>
<protein>
    <recommendedName>
        <fullName evidence="5">Thioredoxin domain-containing protein</fullName>
    </recommendedName>
</protein>
<keyword evidence="1" id="KW-1133">Transmembrane helix</keyword>
<feature type="transmembrane region" description="Helical" evidence="1">
    <location>
        <begin position="207"/>
        <end position="226"/>
    </location>
</feature>
<proteinExistence type="predicted"/>
<dbReference type="SUPFAM" id="SSF52833">
    <property type="entry name" value="Thioredoxin-like"/>
    <property type="match status" value="1"/>
</dbReference>
<feature type="signal peptide" evidence="2">
    <location>
        <begin position="1"/>
        <end position="21"/>
    </location>
</feature>
<dbReference type="Proteomes" id="UP001595758">
    <property type="component" value="Unassembled WGS sequence"/>
</dbReference>
<keyword evidence="4" id="KW-1185">Reference proteome</keyword>
<evidence type="ECO:0000313" key="3">
    <source>
        <dbReference type="EMBL" id="MFC3907965.1"/>
    </source>
</evidence>
<reference evidence="4" key="1">
    <citation type="journal article" date="2019" name="Int. J. Syst. Evol. Microbiol.">
        <title>The Global Catalogue of Microorganisms (GCM) 10K type strain sequencing project: providing services to taxonomists for standard genome sequencing and annotation.</title>
        <authorList>
            <consortium name="The Broad Institute Genomics Platform"/>
            <consortium name="The Broad Institute Genome Sequencing Center for Infectious Disease"/>
            <person name="Wu L."/>
            <person name="Ma J."/>
        </authorList>
    </citation>
    <scope>NUCLEOTIDE SEQUENCE [LARGE SCALE GENOMIC DNA]</scope>
    <source>
        <strain evidence="4">CCUG 59858</strain>
    </source>
</reference>
<feature type="transmembrane region" description="Helical" evidence="1">
    <location>
        <begin position="270"/>
        <end position="288"/>
    </location>
</feature>
<evidence type="ECO:0008006" key="5">
    <source>
        <dbReference type="Google" id="ProtNLM"/>
    </source>
</evidence>
<dbReference type="RefSeq" id="WP_382340778.1">
    <property type="nucleotide sequence ID" value="NZ_JBHSAB010000001.1"/>
</dbReference>
<keyword evidence="1" id="KW-0812">Transmembrane</keyword>
<accession>A0ABV8CCF6</accession>
<keyword evidence="2" id="KW-0732">Signal</keyword>
<dbReference type="EMBL" id="JBHSAB010000001">
    <property type="protein sequence ID" value="MFC3907965.1"/>
    <property type="molecule type" value="Genomic_DNA"/>
</dbReference>
<dbReference type="Gene3D" id="3.40.30.10">
    <property type="entry name" value="Glutaredoxin"/>
    <property type="match status" value="1"/>
</dbReference>
<keyword evidence="1" id="KW-0472">Membrane</keyword>
<feature type="transmembrane region" description="Helical" evidence="1">
    <location>
        <begin position="238"/>
        <end position="258"/>
    </location>
</feature>
<feature type="transmembrane region" description="Helical" evidence="1">
    <location>
        <begin position="347"/>
        <end position="367"/>
    </location>
</feature>
<evidence type="ECO:0000256" key="1">
    <source>
        <dbReference type="SAM" id="Phobius"/>
    </source>
</evidence>
<sequence length="402" mass="45604">MRFSGFILLIMLGLWSTFNHAADPAITWYNYEPGRQVTLNVNLFLSSTCPHCQKTNQFFTELEQTEKWLAVKRYYINDQKADLITFNHYLEQIKATDFAVPSIFFCNTRWVGFADDGSTGKQLLKALQFCRQQIAKQGELKQGTVDAIARMSASNWYDVSLSAEKKPVSALRFIPTMSAVDAVSSGTVFTLIALLSLLVLIPGTAKWIGAVLFLAGTALSHCLQQVNNQLLYQLLPYIRLPAALIGLAVCSAVIICAVRKYNWRTMPSDGWILLFTLLSLPLQFYPQLTLPNFSLMFQQWLTVQNLTLAVQIRYLIIYHLIYLTVISAIAGLFYVIYYYFKAEGSRYLFIFANVFLALTGAMLVIYPYVLANYLSFIVIVTLSALIAWVQSYYQKKANKDMP</sequence>
<gene>
    <name evidence="3" type="ORF">ACFORL_02570</name>
</gene>
<organism evidence="3 4">
    <name type="scientific">Legionella dresdenensis</name>
    <dbReference type="NCBI Taxonomy" id="450200"/>
    <lineage>
        <taxon>Bacteria</taxon>
        <taxon>Pseudomonadati</taxon>
        <taxon>Pseudomonadota</taxon>
        <taxon>Gammaproteobacteria</taxon>
        <taxon>Legionellales</taxon>
        <taxon>Legionellaceae</taxon>
        <taxon>Legionella</taxon>
    </lineage>
</organism>
<feature type="transmembrane region" description="Helical" evidence="1">
    <location>
        <begin position="182"/>
        <end position="200"/>
    </location>
</feature>
<comment type="caution">
    <text evidence="3">The sequence shown here is derived from an EMBL/GenBank/DDBJ whole genome shotgun (WGS) entry which is preliminary data.</text>
</comment>